<evidence type="ECO:0000259" key="4">
    <source>
        <dbReference type="PROSITE" id="PS51077"/>
    </source>
</evidence>
<dbReference type="GO" id="GO:0003700">
    <property type="term" value="F:DNA-binding transcription factor activity"/>
    <property type="evidence" value="ECO:0007669"/>
    <property type="project" value="TreeGrafter"/>
</dbReference>
<dbReference type="InterPro" id="IPR029016">
    <property type="entry name" value="GAF-like_dom_sf"/>
</dbReference>
<protein>
    <submittedName>
        <fullName evidence="6">IclR helix-turn-helix domain protein</fullName>
    </submittedName>
</protein>
<dbReference type="PROSITE" id="PS51078">
    <property type="entry name" value="ICLR_ED"/>
    <property type="match status" value="1"/>
</dbReference>
<dbReference type="InterPro" id="IPR050707">
    <property type="entry name" value="HTH_MetabolicPath_Reg"/>
</dbReference>
<evidence type="ECO:0000313" key="9">
    <source>
        <dbReference type="Proteomes" id="UP000295685"/>
    </source>
</evidence>
<evidence type="ECO:0000259" key="5">
    <source>
        <dbReference type="PROSITE" id="PS51078"/>
    </source>
</evidence>
<dbReference type="InterPro" id="IPR036390">
    <property type="entry name" value="WH_DNA-bd_sf"/>
</dbReference>
<evidence type="ECO:0000256" key="1">
    <source>
        <dbReference type="ARBA" id="ARBA00023015"/>
    </source>
</evidence>
<dbReference type="EMBL" id="PECK01000003">
    <property type="protein sequence ID" value="TDZ96620.1"/>
    <property type="molecule type" value="Genomic_DNA"/>
</dbReference>
<dbReference type="AlphaFoldDB" id="A0A4R8SI84"/>
<dbReference type="InterPro" id="IPR005471">
    <property type="entry name" value="Tscrpt_reg_IclR_N"/>
</dbReference>
<evidence type="ECO:0000313" key="7">
    <source>
        <dbReference type="EMBL" id="TEA05715.1"/>
    </source>
</evidence>
<dbReference type="PROSITE" id="PS51077">
    <property type="entry name" value="HTH_ICLR"/>
    <property type="match status" value="1"/>
</dbReference>
<dbReference type="Gene3D" id="3.30.450.40">
    <property type="match status" value="1"/>
</dbReference>
<keyword evidence="1" id="KW-0805">Transcription regulation</keyword>
<evidence type="ECO:0000313" key="8">
    <source>
        <dbReference type="Proteomes" id="UP000294844"/>
    </source>
</evidence>
<dbReference type="RefSeq" id="WP_134146721.1">
    <property type="nucleotide sequence ID" value="NZ_PECK01000003.1"/>
</dbReference>
<dbReference type="EMBL" id="PECM01000008">
    <property type="protein sequence ID" value="TEA05715.1"/>
    <property type="molecule type" value="Genomic_DNA"/>
</dbReference>
<organism evidence="6 9">
    <name type="scientific">Mycobacteroides salmoniphilum</name>
    <dbReference type="NCBI Taxonomy" id="404941"/>
    <lineage>
        <taxon>Bacteria</taxon>
        <taxon>Bacillati</taxon>
        <taxon>Actinomycetota</taxon>
        <taxon>Actinomycetes</taxon>
        <taxon>Mycobacteriales</taxon>
        <taxon>Mycobacteriaceae</taxon>
        <taxon>Mycobacteroides</taxon>
    </lineage>
</organism>
<comment type="caution">
    <text evidence="6">The sequence shown here is derived from an EMBL/GenBank/DDBJ whole genome shotgun (WGS) entry which is preliminary data.</text>
</comment>
<dbReference type="Proteomes" id="UP000295685">
    <property type="component" value="Unassembled WGS sequence"/>
</dbReference>
<dbReference type="GO" id="GO:0045892">
    <property type="term" value="P:negative regulation of DNA-templated transcription"/>
    <property type="evidence" value="ECO:0007669"/>
    <property type="project" value="TreeGrafter"/>
</dbReference>
<keyword evidence="2" id="KW-0238">DNA-binding</keyword>
<dbReference type="GO" id="GO:0003677">
    <property type="term" value="F:DNA binding"/>
    <property type="evidence" value="ECO:0007669"/>
    <property type="project" value="UniProtKB-KW"/>
</dbReference>
<keyword evidence="3" id="KW-0804">Transcription</keyword>
<accession>A0A4R8SI84</accession>
<dbReference type="SUPFAM" id="SSF46785">
    <property type="entry name" value="Winged helix' DNA-binding domain"/>
    <property type="match status" value="1"/>
</dbReference>
<sequence>MPATSPPTVRVVRIVEMLAAATQPKSLSEIAATTGISRATATAVVNELEAAGWVARDDELRYRVGLALPRAVEATMPREIQDVLARIAETAQAGATVSRISAKTLTVVAKAQAGRRAVAGFAVGQSIPLAFPAGSAVMPWRSSDERAQWLGTARGLSARSGQRLVQQVSDCGYVVYRPDHDDTGMVDLLSDLLGSVGSEVMEAALRERLLRQLSRLTSRPYSRDELTSDEVLPISYLAAPIFEGVDAAYELQLGPLLPSATRSEREVLITTLTRGARELSGLLGVRS</sequence>
<evidence type="ECO:0000313" key="6">
    <source>
        <dbReference type="EMBL" id="TDZ96620.1"/>
    </source>
</evidence>
<evidence type="ECO:0000256" key="2">
    <source>
        <dbReference type="ARBA" id="ARBA00023125"/>
    </source>
</evidence>
<dbReference type="PANTHER" id="PTHR30136:SF35">
    <property type="entry name" value="HTH-TYPE TRANSCRIPTIONAL REGULATOR RV1719"/>
    <property type="match status" value="1"/>
</dbReference>
<gene>
    <name evidence="7" type="ORF">CCUG60883_03021</name>
    <name evidence="6" type="ORF">CCUG60885_02764</name>
</gene>
<name>A0A4R8SI84_9MYCO</name>
<dbReference type="InterPro" id="IPR036388">
    <property type="entry name" value="WH-like_DNA-bd_sf"/>
</dbReference>
<dbReference type="SUPFAM" id="SSF55781">
    <property type="entry name" value="GAF domain-like"/>
    <property type="match status" value="1"/>
</dbReference>
<proteinExistence type="predicted"/>
<dbReference type="Gene3D" id="1.10.10.10">
    <property type="entry name" value="Winged helix-like DNA-binding domain superfamily/Winged helix DNA-binding domain"/>
    <property type="match status" value="1"/>
</dbReference>
<feature type="domain" description="HTH iclR-type" evidence="4">
    <location>
        <begin position="5"/>
        <end position="66"/>
    </location>
</feature>
<dbReference type="PANTHER" id="PTHR30136">
    <property type="entry name" value="HELIX-TURN-HELIX TRANSCRIPTIONAL REGULATOR, ICLR FAMILY"/>
    <property type="match status" value="1"/>
</dbReference>
<dbReference type="SMART" id="SM00346">
    <property type="entry name" value="HTH_ICLR"/>
    <property type="match status" value="1"/>
</dbReference>
<reference evidence="8 9" key="1">
    <citation type="journal article" date="2019" name="Sci. Rep.">
        <title>Extended insight into the Mycobacterium chelonae-abscessus complex through whole genome sequencing of Mycobacterium salmoniphilum outbreak and Mycobacterium salmoniphilum-like strains.</title>
        <authorList>
            <person name="Behra P.R.K."/>
            <person name="Das S."/>
            <person name="Pettersson B.M.F."/>
            <person name="Shirreff L."/>
            <person name="DuCote T."/>
            <person name="Jacobsson K.G."/>
            <person name="Ennis D.G."/>
            <person name="Kirsebom L.A."/>
        </authorList>
    </citation>
    <scope>NUCLEOTIDE SEQUENCE [LARGE SCALE GENOMIC DNA]</scope>
    <source>
        <strain evidence="7 8">CCUG 60883</strain>
        <strain evidence="6 9">CCUG 60885</strain>
    </source>
</reference>
<dbReference type="OrthoDB" id="4524640at2"/>
<evidence type="ECO:0000256" key="3">
    <source>
        <dbReference type="ARBA" id="ARBA00023163"/>
    </source>
</evidence>
<keyword evidence="8" id="KW-1185">Reference proteome</keyword>
<feature type="domain" description="IclR-ED" evidence="5">
    <location>
        <begin position="60"/>
        <end position="285"/>
    </location>
</feature>
<dbReference type="InterPro" id="IPR014757">
    <property type="entry name" value="Tscrpt_reg_IclR_C"/>
</dbReference>
<dbReference type="Pfam" id="PF09339">
    <property type="entry name" value="HTH_IclR"/>
    <property type="match status" value="1"/>
</dbReference>
<dbReference type="Proteomes" id="UP000294844">
    <property type="component" value="Unassembled WGS sequence"/>
</dbReference>